<evidence type="ECO:0000313" key="2">
    <source>
        <dbReference type="Proteomes" id="UP000287651"/>
    </source>
</evidence>
<comment type="caution">
    <text evidence="1">The sequence shown here is derived from an EMBL/GenBank/DDBJ whole genome shotgun (WGS) entry which is preliminary data.</text>
</comment>
<gene>
    <name evidence="1" type="ORF">B296_00053853</name>
</gene>
<evidence type="ECO:0000313" key="1">
    <source>
        <dbReference type="EMBL" id="RRT39107.1"/>
    </source>
</evidence>
<proteinExistence type="predicted"/>
<reference evidence="1 2" key="1">
    <citation type="journal article" date="2014" name="Agronomy (Basel)">
        <title>A Draft Genome Sequence for Ensete ventricosum, the Drought-Tolerant Tree Against Hunger.</title>
        <authorList>
            <person name="Harrison J."/>
            <person name="Moore K.A."/>
            <person name="Paszkiewicz K."/>
            <person name="Jones T."/>
            <person name="Grant M."/>
            <person name="Ambacheew D."/>
            <person name="Muzemil S."/>
            <person name="Studholme D.J."/>
        </authorList>
    </citation>
    <scope>NUCLEOTIDE SEQUENCE [LARGE SCALE GENOMIC DNA]</scope>
</reference>
<name>A0A426XHZ2_ENSVE</name>
<protein>
    <submittedName>
        <fullName evidence="1">Uncharacterized protein</fullName>
    </submittedName>
</protein>
<dbReference type="AlphaFoldDB" id="A0A426XHZ2"/>
<dbReference type="EMBL" id="AMZH03020500">
    <property type="protein sequence ID" value="RRT39107.1"/>
    <property type="molecule type" value="Genomic_DNA"/>
</dbReference>
<dbReference type="Proteomes" id="UP000287651">
    <property type="component" value="Unassembled WGS sequence"/>
</dbReference>
<organism evidence="1 2">
    <name type="scientific">Ensete ventricosum</name>
    <name type="common">Abyssinian banana</name>
    <name type="synonym">Musa ensete</name>
    <dbReference type="NCBI Taxonomy" id="4639"/>
    <lineage>
        <taxon>Eukaryota</taxon>
        <taxon>Viridiplantae</taxon>
        <taxon>Streptophyta</taxon>
        <taxon>Embryophyta</taxon>
        <taxon>Tracheophyta</taxon>
        <taxon>Spermatophyta</taxon>
        <taxon>Magnoliopsida</taxon>
        <taxon>Liliopsida</taxon>
        <taxon>Zingiberales</taxon>
        <taxon>Musaceae</taxon>
        <taxon>Ensete</taxon>
    </lineage>
</organism>
<accession>A0A426XHZ2</accession>
<sequence>MPVRGELVRTPGLTLVVPRGMAESYDGRAGAAVWGEGVARHMTLMARGEGGQCRTRMPPPRMLGPLPT</sequence>